<name>A0A2P5IEJ1_DIAHE</name>
<dbReference type="Proteomes" id="UP000094444">
    <property type="component" value="Unassembled WGS sequence"/>
</dbReference>
<proteinExistence type="predicted"/>
<feature type="compositionally biased region" description="Basic and acidic residues" evidence="1">
    <location>
        <begin position="107"/>
        <end position="123"/>
    </location>
</feature>
<feature type="compositionally biased region" description="Low complexity" evidence="1">
    <location>
        <begin position="412"/>
        <end position="421"/>
    </location>
</feature>
<feature type="region of interest" description="Disordered" evidence="1">
    <location>
        <begin position="1"/>
        <end position="26"/>
    </location>
</feature>
<evidence type="ECO:0000256" key="1">
    <source>
        <dbReference type="SAM" id="MobiDB-lite"/>
    </source>
</evidence>
<feature type="compositionally biased region" description="Pro residues" evidence="1">
    <location>
        <begin position="10"/>
        <end position="26"/>
    </location>
</feature>
<accession>A0A2P5IEJ1</accession>
<dbReference type="STRING" id="158607.A0A2P5IEJ1"/>
<keyword evidence="3" id="KW-1185">Reference proteome</keyword>
<evidence type="ECO:0000313" key="2">
    <source>
        <dbReference type="EMBL" id="POS80920.1"/>
    </source>
</evidence>
<reference evidence="2" key="1">
    <citation type="submission" date="2017-09" db="EMBL/GenBank/DDBJ databases">
        <title>Polyketide synthases of a Diaporthe helianthi virulent isolate.</title>
        <authorList>
            <person name="Baroncelli R."/>
        </authorList>
    </citation>
    <scope>NUCLEOTIDE SEQUENCE [LARGE SCALE GENOMIC DNA]</scope>
    <source>
        <strain evidence="2">7/96</strain>
    </source>
</reference>
<organism evidence="2 3">
    <name type="scientific">Diaporthe helianthi</name>
    <dbReference type="NCBI Taxonomy" id="158607"/>
    <lineage>
        <taxon>Eukaryota</taxon>
        <taxon>Fungi</taxon>
        <taxon>Dikarya</taxon>
        <taxon>Ascomycota</taxon>
        <taxon>Pezizomycotina</taxon>
        <taxon>Sordariomycetes</taxon>
        <taxon>Sordariomycetidae</taxon>
        <taxon>Diaporthales</taxon>
        <taxon>Diaporthaceae</taxon>
        <taxon>Diaporthe</taxon>
    </lineage>
</organism>
<dbReference type="OrthoDB" id="5407653at2759"/>
<feature type="region of interest" description="Disordered" evidence="1">
    <location>
        <begin position="399"/>
        <end position="457"/>
    </location>
</feature>
<dbReference type="EMBL" id="MAVT02000027">
    <property type="protein sequence ID" value="POS80920.1"/>
    <property type="molecule type" value="Genomic_DNA"/>
</dbReference>
<protein>
    <submittedName>
        <fullName evidence="2">Uncharacterized protein</fullName>
    </submittedName>
</protein>
<dbReference type="AlphaFoldDB" id="A0A2P5IEJ1"/>
<comment type="caution">
    <text evidence="2">The sequence shown here is derived from an EMBL/GenBank/DDBJ whole genome shotgun (WGS) entry which is preliminary data.</text>
</comment>
<feature type="compositionally biased region" description="Low complexity" evidence="1">
    <location>
        <begin position="348"/>
        <end position="357"/>
    </location>
</feature>
<dbReference type="InParanoid" id="A0A2P5IEJ1"/>
<sequence length="584" mass="63985">MFGTLSHIIPPVPPSPEGPPKHVPAPTPINLPQCRPWASEGRSGDSAGTPAPHLTSILQSLVRPPDQVDVAHLEALGVDVTADVPPTELVPDPSYLPDFDRWDTLSREEAHNTDSESRPKLENGKLASGPLKYVDLREGLATDNERAFRAVRRVAPKPGEQYVRLGYCHEFFRHLESLTGFWDDTSKPTPSDATADRLGEGGQEHYSWYRTSAGTTMPPQYRTQLLTSFLKLIIYDFSCNIMSRQEPRLYIRSPPAHSDPGSPAPSRRHSYFSSGCNFVFRMPTDRDSARRGVVEGPIAAVSPRHTTVFPPNGRERESVIDLSREVIAALITAQHRAREGRAEERPGKGAWWTTRPRWGGGPGGPIGKEAEALEARDASAVLVGDKDERPVDPWRAVAAEGDPGTVAGGGLPASASAPNGSIVSPRQYMMPPPAKSSSRAGSSGHQQQQPQSKRPRKGLAVYDAYRMVRPPAKHWDPKTRYTPVGRRRGADYDDVFVISSLFHHVSVLRVRVPDRLLQVLDGAPTPAGRDWGAVRVWRTRWLDLFVPEDRVEAMKAVWAVAAYAMRAVGDGDAGGGMDIDQPGA</sequence>
<feature type="compositionally biased region" description="Low complexity" evidence="1">
    <location>
        <begin position="441"/>
        <end position="452"/>
    </location>
</feature>
<feature type="region of interest" description="Disordered" evidence="1">
    <location>
        <begin position="107"/>
        <end position="126"/>
    </location>
</feature>
<evidence type="ECO:0000313" key="3">
    <source>
        <dbReference type="Proteomes" id="UP000094444"/>
    </source>
</evidence>
<feature type="region of interest" description="Disordered" evidence="1">
    <location>
        <begin position="338"/>
        <end position="368"/>
    </location>
</feature>
<gene>
    <name evidence="2" type="ORF">DHEL01_v200687</name>
</gene>
<feature type="compositionally biased region" description="Basic and acidic residues" evidence="1">
    <location>
        <begin position="338"/>
        <end position="347"/>
    </location>
</feature>